<feature type="region of interest" description="Disordered" evidence="2">
    <location>
        <begin position="1"/>
        <end position="26"/>
    </location>
</feature>
<evidence type="ECO:0000313" key="4">
    <source>
        <dbReference type="Proteomes" id="UP001642487"/>
    </source>
</evidence>
<dbReference type="EMBL" id="OZ021741">
    <property type="protein sequence ID" value="CAK9325944.1"/>
    <property type="molecule type" value="Genomic_DNA"/>
</dbReference>
<dbReference type="InterPro" id="IPR007736">
    <property type="entry name" value="Caleosin-related"/>
</dbReference>
<proteinExistence type="inferred from homology"/>
<evidence type="ECO:0000256" key="2">
    <source>
        <dbReference type="SAM" id="MobiDB-lite"/>
    </source>
</evidence>
<protein>
    <recommendedName>
        <fullName evidence="5">Caleosin</fullName>
    </recommendedName>
</protein>
<name>A0ABP0Z058_9ROSI</name>
<accession>A0ABP0Z058</accession>
<reference evidence="3 4" key="1">
    <citation type="submission" date="2024-03" db="EMBL/GenBank/DDBJ databases">
        <authorList>
            <person name="Gkanogiannis A."/>
            <person name="Becerra Lopez-Lavalle L."/>
        </authorList>
    </citation>
    <scope>NUCLEOTIDE SEQUENCE [LARGE SCALE GENOMIC DNA]</scope>
</reference>
<dbReference type="Pfam" id="PF05042">
    <property type="entry name" value="Caleosin"/>
    <property type="match status" value="1"/>
</dbReference>
<organism evidence="3 4">
    <name type="scientific">Citrullus colocynthis</name>
    <name type="common">colocynth</name>
    <dbReference type="NCBI Taxonomy" id="252529"/>
    <lineage>
        <taxon>Eukaryota</taxon>
        <taxon>Viridiplantae</taxon>
        <taxon>Streptophyta</taxon>
        <taxon>Embryophyta</taxon>
        <taxon>Tracheophyta</taxon>
        <taxon>Spermatophyta</taxon>
        <taxon>Magnoliopsida</taxon>
        <taxon>eudicotyledons</taxon>
        <taxon>Gunneridae</taxon>
        <taxon>Pentapetalae</taxon>
        <taxon>rosids</taxon>
        <taxon>fabids</taxon>
        <taxon>Cucurbitales</taxon>
        <taxon>Cucurbitaceae</taxon>
        <taxon>Benincaseae</taxon>
        <taxon>Citrullus</taxon>
    </lineage>
</organism>
<keyword evidence="4" id="KW-1185">Reference proteome</keyword>
<sequence>MATEASAEAMATVADKSPITSHRKVRDDLDSKLPKPYLARALAAPDSENINGTWGHKHNGMSVLQQHVSFFDQDGDAIIRPLDTYRGLQAYWSGELYMFLLRTKMGSYQRKL</sequence>
<evidence type="ECO:0000313" key="3">
    <source>
        <dbReference type="EMBL" id="CAK9325944.1"/>
    </source>
</evidence>
<dbReference type="PANTHER" id="PTHR31495">
    <property type="entry name" value="PEROXYGENASE 3-RELATED"/>
    <property type="match status" value="1"/>
</dbReference>
<dbReference type="Proteomes" id="UP001642487">
    <property type="component" value="Chromosome 7"/>
</dbReference>
<feature type="compositionally biased region" description="Low complexity" evidence="2">
    <location>
        <begin position="1"/>
        <end position="14"/>
    </location>
</feature>
<dbReference type="PANTHER" id="PTHR31495:SF20">
    <property type="entry name" value="CALEOSIN-RELATED FAMILY PROTEIN"/>
    <property type="match status" value="1"/>
</dbReference>
<gene>
    <name evidence="3" type="ORF">CITCOLO1_LOCUS18223</name>
</gene>
<evidence type="ECO:0000256" key="1">
    <source>
        <dbReference type="ARBA" id="ARBA00006765"/>
    </source>
</evidence>
<comment type="similarity">
    <text evidence="1">Belongs to the caleosin family.</text>
</comment>
<evidence type="ECO:0008006" key="5">
    <source>
        <dbReference type="Google" id="ProtNLM"/>
    </source>
</evidence>